<accession>A0ACC0W546</accession>
<comment type="caution">
    <text evidence="1">The sequence shown here is derived from an EMBL/GenBank/DDBJ whole genome shotgun (WGS) entry which is preliminary data.</text>
</comment>
<dbReference type="EMBL" id="CM047583">
    <property type="protein sequence ID" value="KAI9913228.1"/>
    <property type="molecule type" value="Genomic_DNA"/>
</dbReference>
<evidence type="ECO:0000313" key="2">
    <source>
        <dbReference type="Proteomes" id="UP001163321"/>
    </source>
</evidence>
<dbReference type="Proteomes" id="UP001163321">
    <property type="component" value="Chromosome 4"/>
</dbReference>
<sequence>MTIVDAVKNEQKGDSLEAEALEKGFDVRKVNFASSDPAEEKGEEKSEPTSVVPIVAAVGACACIGLFGAIYMKRRKTDDKLPGEIFTIDDKNSVL</sequence>
<name>A0ACC0W546_9STRA</name>
<gene>
    <name evidence="1" type="ORF">PsorP6_006220</name>
</gene>
<protein>
    <submittedName>
        <fullName evidence="1">Uncharacterized protein</fullName>
    </submittedName>
</protein>
<reference evidence="1 2" key="1">
    <citation type="journal article" date="2022" name="bioRxiv">
        <title>The genome of the oomycete Peronosclerospora sorghi, a cosmopolitan pathogen of maize and sorghum, is inflated with dispersed pseudogenes.</title>
        <authorList>
            <person name="Fletcher K."/>
            <person name="Martin F."/>
            <person name="Isakeit T."/>
            <person name="Cavanaugh K."/>
            <person name="Magill C."/>
            <person name="Michelmore R."/>
        </authorList>
    </citation>
    <scope>NUCLEOTIDE SEQUENCE [LARGE SCALE GENOMIC DNA]</scope>
    <source>
        <strain evidence="1">P6</strain>
    </source>
</reference>
<keyword evidence="2" id="KW-1185">Reference proteome</keyword>
<evidence type="ECO:0000313" key="1">
    <source>
        <dbReference type="EMBL" id="KAI9913228.1"/>
    </source>
</evidence>
<proteinExistence type="predicted"/>
<organism evidence="1 2">
    <name type="scientific">Peronosclerospora sorghi</name>
    <dbReference type="NCBI Taxonomy" id="230839"/>
    <lineage>
        <taxon>Eukaryota</taxon>
        <taxon>Sar</taxon>
        <taxon>Stramenopiles</taxon>
        <taxon>Oomycota</taxon>
        <taxon>Peronosporomycetes</taxon>
        <taxon>Peronosporales</taxon>
        <taxon>Peronosporaceae</taxon>
        <taxon>Peronosclerospora</taxon>
    </lineage>
</organism>